<keyword evidence="2" id="KW-0805">Transcription regulation</keyword>
<comment type="similarity">
    <text evidence="1">Belongs to the sigma-70 factor family. ECF subfamily.</text>
</comment>
<organism evidence="7 8">
    <name type="scientific">Oceanospirillum linum</name>
    <dbReference type="NCBI Taxonomy" id="966"/>
    <lineage>
        <taxon>Bacteria</taxon>
        <taxon>Pseudomonadati</taxon>
        <taxon>Pseudomonadota</taxon>
        <taxon>Gammaproteobacteria</taxon>
        <taxon>Oceanospirillales</taxon>
        <taxon>Oceanospirillaceae</taxon>
        <taxon>Oceanospirillum</taxon>
    </lineage>
</organism>
<dbReference type="CDD" id="cd06171">
    <property type="entry name" value="Sigma70_r4"/>
    <property type="match status" value="1"/>
</dbReference>
<evidence type="ECO:0000259" key="6">
    <source>
        <dbReference type="Pfam" id="PF08281"/>
    </source>
</evidence>
<dbReference type="GO" id="GO:0016987">
    <property type="term" value="F:sigma factor activity"/>
    <property type="evidence" value="ECO:0007669"/>
    <property type="project" value="UniProtKB-KW"/>
</dbReference>
<dbReference type="SUPFAM" id="SSF88659">
    <property type="entry name" value="Sigma3 and sigma4 domains of RNA polymerase sigma factors"/>
    <property type="match status" value="1"/>
</dbReference>
<dbReference type="NCBIfam" id="TIGR02937">
    <property type="entry name" value="sigma70-ECF"/>
    <property type="match status" value="1"/>
</dbReference>
<dbReference type="PANTHER" id="PTHR43133">
    <property type="entry name" value="RNA POLYMERASE ECF-TYPE SIGMA FACTO"/>
    <property type="match status" value="1"/>
</dbReference>
<dbReference type="Proteomes" id="UP000190064">
    <property type="component" value="Unassembled WGS sequence"/>
</dbReference>
<evidence type="ECO:0000259" key="5">
    <source>
        <dbReference type="Pfam" id="PF04542"/>
    </source>
</evidence>
<keyword evidence="8" id="KW-1185">Reference proteome</keyword>
<feature type="domain" description="RNA polymerase sigma-70 region 2" evidence="5">
    <location>
        <begin position="29"/>
        <end position="96"/>
    </location>
</feature>
<dbReference type="InterPro" id="IPR014284">
    <property type="entry name" value="RNA_pol_sigma-70_dom"/>
</dbReference>
<proteinExistence type="inferred from homology"/>
<sequence length="188" mass="21974">MKSETLEPTHLKELLTRCQQQDPKALKSLYKATSSHLFAVLLRILRNESHAEDCLQQVFLKVWNNAGQYNPDIARPMTWMNTIARNQALDWLRRYKNDQLNDSDDVLLQQADPARQTDSLAQQWQNSDKVHHCLKELKDAQRQCIELAYFEGHSHQELSERLDQPLGTVKTWIRRGLERLKSCLTPII</sequence>
<dbReference type="InterPro" id="IPR013325">
    <property type="entry name" value="RNA_pol_sigma_r2"/>
</dbReference>
<dbReference type="EMBL" id="MTSD02000003">
    <property type="protein sequence ID" value="OOV87058.1"/>
    <property type="molecule type" value="Genomic_DNA"/>
</dbReference>
<dbReference type="AlphaFoldDB" id="A0A1T1HB13"/>
<gene>
    <name evidence="7" type="ORF">BTA35_0208605</name>
</gene>
<evidence type="ECO:0000256" key="4">
    <source>
        <dbReference type="ARBA" id="ARBA00023163"/>
    </source>
</evidence>
<evidence type="ECO:0000256" key="2">
    <source>
        <dbReference type="ARBA" id="ARBA00023015"/>
    </source>
</evidence>
<dbReference type="GO" id="GO:0006352">
    <property type="term" value="P:DNA-templated transcription initiation"/>
    <property type="evidence" value="ECO:0007669"/>
    <property type="project" value="InterPro"/>
</dbReference>
<evidence type="ECO:0000256" key="1">
    <source>
        <dbReference type="ARBA" id="ARBA00010641"/>
    </source>
</evidence>
<evidence type="ECO:0000313" key="8">
    <source>
        <dbReference type="Proteomes" id="UP000190064"/>
    </source>
</evidence>
<feature type="domain" description="RNA polymerase sigma factor 70 region 4 type 2" evidence="6">
    <location>
        <begin position="128"/>
        <end position="180"/>
    </location>
</feature>
<dbReference type="RefSeq" id="WP_078319409.1">
    <property type="nucleotide sequence ID" value="NZ_FXTS01000003.1"/>
</dbReference>
<reference evidence="7" key="1">
    <citation type="submission" date="2017-02" db="EMBL/GenBank/DDBJ databases">
        <title>Draft Genome Sequence of the Salt Water Bacterium Oceanospirillum linum ATCC 11336.</title>
        <authorList>
            <person name="Trachtenberg A.M."/>
            <person name="Carney J.G."/>
            <person name="Linnane J.D."/>
            <person name="Rheaume B.A."/>
            <person name="Pitts N.L."/>
            <person name="Mykles D.L."/>
            <person name="Maclea K.S."/>
        </authorList>
    </citation>
    <scope>NUCLEOTIDE SEQUENCE [LARGE SCALE GENOMIC DNA]</scope>
    <source>
        <strain evidence="7">ATCC 11336</strain>
    </source>
</reference>
<accession>A0A1T1HB13</accession>
<dbReference type="STRING" id="966.BTA35_0208605"/>
<dbReference type="Pfam" id="PF08281">
    <property type="entry name" value="Sigma70_r4_2"/>
    <property type="match status" value="1"/>
</dbReference>
<dbReference type="Gene3D" id="1.10.1740.10">
    <property type="match status" value="1"/>
</dbReference>
<comment type="caution">
    <text evidence="7">The sequence shown here is derived from an EMBL/GenBank/DDBJ whole genome shotgun (WGS) entry which is preliminary data.</text>
</comment>
<keyword evidence="4" id="KW-0804">Transcription</keyword>
<dbReference type="InterPro" id="IPR036388">
    <property type="entry name" value="WH-like_DNA-bd_sf"/>
</dbReference>
<dbReference type="SUPFAM" id="SSF88946">
    <property type="entry name" value="Sigma2 domain of RNA polymerase sigma factors"/>
    <property type="match status" value="1"/>
</dbReference>
<dbReference type="Pfam" id="PF04542">
    <property type="entry name" value="Sigma70_r2"/>
    <property type="match status" value="1"/>
</dbReference>
<name>A0A1T1HB13_OCELI</name>
<evidence type="ECO:0000256" key="3">
    <source>
        <dbReference type="ARBA" id="ARBA00023082"/>
    </source>
</evidence>
<dbReference type="InterPro" id="IPR007627">
    <property type="entry name" value="RNA_pol_sigma70_r2"/>
</dbReference>
<dbReference type="InterPro" id="IPR039425">
    <property type="entry name" value="RNA_pol_sigma-70-like"/>
</dbReference>
<evidence type="ECO:0000313" key="7">
    <source>
        <dbReference type="EMBL" id="OOV87058.1"/>
    </source>
</evidence>
<dbReference type="InterPro" id="IPR013249">
    <property type="entry name" value="RNA_pol_sigma70_r4_t2"/>
</dbReference>
<dbReference type="PANTHER" id="PTHR43133:SF62">
    <property type="entry name" value="RNA POLYMERASE SIGMA FACTOR SIGZ"/>
    <property type="match status" value="1"/>
</dbReference>
<dbReference type="InterPro" id="IPR013324">
    <property type="entry name" value="RNA_pol_sigma_r3/r4-like"/>
</dbReference>
<dbReference type="Gene3D" id="1.10.10.10">
    <property type="entry name" value="Winged helix-like DNA-binding domain superfamily/Winged helix DNA-binding domain"/>
    <property type="match status" value="1"/>
</dbReference>
<dbReference type="GO" id="GO:0003677">
    <property type="term" value="F:DNA binding"/>
    <property type="evidence" value="ECO:0007669"/>
    <property type="project" value="InterPro"/>
</dbReference>
<evidence type="ECO:0008006" key="9">
    <source>
        <dbReference type="Google" id="ProtNLM"/>
    </source>
</evidence>
<keyword evidence="3" id="KW-0731">Sigma factor</keyword>
<protein>
    <recommendedName>
        <fullName evidence="9">RNA polymerase subunit sigma-70</fullName>
    </recommendedName>
</protein>